<reference evidence="2 3" key="1">
    <citation type="submission" date="2023-04" db="EMBL/GenBank/DDBJ databases">
        <title>Genome of Basidiobolus ranarum AG-B5.</title>
        <authorList>
            <person name="Stajich J.E."/>
            <person name="Carter-House D."/>
            <person name="Gryganskyi A."/>
        </authorList>
    </citation>
    <scope>NUCLEOTIDE SEQUENCE [LARGE SCALE GENOMIC DNA]</scope>
    <source>
        <strain evidence="2 3">AG-B5</strain>
    </source>
</reference>
<keyword evidence="3" id="KW-1185">Reference proteome</keyword>
<feature type="compositionally biased region" description="Basic and acidic residues" evidence="1">
    <location>
        <begin position="15"/>
        <end position="31"/>
    </location>
</feature>
<comment type="caution">
    <text evidence="2">The sequence shown here is derived from an EMBL/GenBank/DDBJ whole genome shotgun (WGS) entry which is preliminary data.</text>
</comment>
<dbReference type="Proteomes" id="UP001479436">
    <property type="component" value="Unassembled WGS sequence"/>
</dbReference>
<feature type="compositionally biased region" description="Basic and acidic residues" evidence="1">
    <location>
        <begin position="51"/>
        <end position="69"/>
    </location>
</feature>
<evidence type="ECO:0000256" key="1">
    <source>
        <dbReference type="SAM" id="MobiDB-lite"/>
    </source>
</evidence>
<name>A0ABR2VUC8_9FUNG</name>
<gene>
    <name evidence="2" type="ORF">K7432_011589</name>
</gene>
<accession>A0ABR2VUC8</accession>
<evidence type="ECO:0000313" key="3">
    <source>
        <dbReference type="Proteomes" id="UP001479436"/>
    </source>
</evidence>
<proteinExistence type="predicted"/>
<feature type="region of interest" description="Disordered" evidence="1">
    <location>
        <begin position="1"/>
        <end position="69"/>
    </location>
</feature>
<dbReference type="EMBL" id="JASJQH010007787">
    <property type="protein sequence ID" value="KAK9701734.1"/>
    <property type="molecule type" value="Genomic_DNA"/>
</dbReference>
<protein>
    <submittedName>
        <fullName evidence="2">Uncharacterized protein</fullName>
    </submittedName>
</protein>
<organism evidence="2 3">
    <name type="scientific">Basidiobolus ranarum</name>
    <dbReference type="NCBI Taxonomy" id="34480"/>
    <lineage>
        <taxon>Eukaryota</taxon>
        <taxon>Fungi</taxon>
        <taxon>Fungi incertae sedis</taxon>
        <taxon>Zoopagomycota</taxon>
        <taxon>Entomophthoromycotina</taxon>
        <taxon>Basidiobolomycetes</taxon>
        <taxon>Basidiobolales</taxon>
        <taxon>Basidiobolaceae</taxon>
        <taxon>Basidiobolus</taxon>
    </lineage>
</organism>
<sequence length="69" mass="8173">MGVKEKCGRFTQNFNRERKKEKQRRHRDDSSTKGSSRHLHRNRESCGSASDRYRQDDATQRRDSQSSDS</sequence>
<evidence type="ECO:0000313" key="2">
    <source>
        <dbReference type="EMBL" id="KAK9701734.1"/>
    </source>
</evidence>